<dbReference type="GO" id="GO:0019752">
    <property type="term" value="P:carboxylic acid metabolic process"/>
    <property type="evidence" value="ECO:0007669"/>
    <property type="project" value="UniProtKB-ARBA"/>
</dbReference>
<feature type="transmembrane region" description="Helical" evidence="9">
    <location>
        <begin position="371"/>
        <end position="398"/>
    </location>
</feature>
<dbReference type="InterPro" id="IPR000849">
    <property type="entry name" value="Sugar_P_transporter"/>
</dbReference>
<feature type="transmembrane region" description="Helical" evidence="9">
    <location>
        <begin position="404"/>
        <end position="425"/>
    </location>
</feature>
<sequence>MTARPTRIRYLILLILFIVTTLNYADRATLSIVGSTLQKDLGLTPVQMGVIFSAFAWAYVIGQIPGGWLLDRFGSKRVYAWSIFLWSIFTLLQGFVGVLSVSAIVVALFILRFMVGLAESPSFPGNSRIAAAWFPTAERGTAAGIFTSAQYFATVLFAPLMGWITFQYGWHYVFLVMGGLGILMSLIWLKTIHAPRQHPKVNEAELQHISSGGGLIEMDQIGVKNEFTRPRWTHFKQLLTHRMMLGVFIGQYCINTLSYFFLTWFPVYLVQDRGMSILKAGLVASVPAICGFLGGVLGGIISDGMLRRGRSLTWSRKTPLVLGMLMSTSMIACNYIDAEWLVVTVMAIAYFGKGFGAIGWAVVADTAPKQIAGLCGGMFNGFGNTAGITTPIVIGFILQSTGSFEGALIFVAANALVAMFCYLVIVGKIERMTLKDEPGETPVTSGESLTSKR</sequence>
<dbReference type="Gene3D" id="1.20.1250.20">
    <property type="entry name" value="MFS general substrate transporter like domains"/>
    <property type="match status" value="2"/>
</dbReference>
<comment type="subcellular location">
    <subcellularLocation>
        <location evidence="1">Cell inner membrane</location>
        <topology evidence="1">Multi-pass membrane protein</topology>
    </subcellularLocation>
</comment>
<evidence type="ECO:0000256" key="9">
    <source>
        <dbReference type="SAM" id="Phobius"/>
    </source>
</evidence>
<dbReference type="FunFam" id="1.20.1250.20:FF:000010">
    <property type="entry name" value="Probable glucarate transporter"/>
    <property type="match status" value="1"/>
</dbReference>
<dbReference type="PANTHER" id="PTHR11662">
    <property type="entry name" value="SOLUTE CARRIER FAMILY 17"/>
    <property type="match status" value="1"/>
</dbReference>
<keyword evidence="6 9" id="KW-1133">Transmembrane helix</keyword>
<keyword evidence="3" id="KW-1003">Cell membrane</keyword>
<dbReference type="GO" id="GO:0005886">
    <property type="term" value="C:plasma membrane"/>
    <property type="evidence" value="ECO:0007669"/>
    <property type="project" value="UniProtKB-SubCell"/>
</dbReference>
<dbReference type="NCBIfam" id="TIGR00893">
    <property type="entry name" value="2A0114"/>
    <property type="match status" value="1"/>
</dbReference>
<dbReference type="InterPro" id="IPR011701">
    <property type="entry name" value="MFS"/>
</dbReference>
<dbReference type="PANTHER" id="PTHR11662:SF399">
    <property type="entry name" value="FI19708P1-RELATED"/>
    <property type="match status" value="1"/>
</dbReference>
<feature type="transmembrane region" description="Helical" evidence="9">
    <location>
        <begin position="243"/>
        <end position="262"/>
    </location>
</feature>
<evidence type="ECO:0000256" key="1">
    <source>
        <dbReference type="ARBA" id="ARBA00004429"/>
    </source>
</evidence>
<evidence type="ECO:0000313" key="12">
    <source>
        <dbReference type="Proteomes" id="UP000182894"/>
    </source>
</evidence>
<keyword evidence="5 9" id="KW-0812">Transmembrane</keyword>
<evidence type="ECO:0000256" key="6">
    <source>
        <dbReference type="ARBA" id="ARBA00022989"/>
    </source>
</evidence>
<feature type="transmembrane region" description="Helical" evidence="9">
    <location>
        <begin position="169"/>
        <end position="189"/>
    </location>
</feature>
<feature type="transmembrane region" description="Helical" evidence="9">
    <location>
        <begin position="318"/>
        <end position="336"/>
    </location>
</feature>
<name>A0A1G7SV14_9PSED</name>
<evidence type="ECO:0000256" key="7">
    <source>
        <dbReference type="ARBA" id="ARBA00023136"/>
    </source>
</evidence>
<keyword evidence="7 9" id="KW-0472">Membrane</keyword>
<dbReference type="PROSITE" id="PS50850">
    <property type="entry name" value="MFS"/>
    <property type="match status" value="1"/>
</dbReference>
<dbReference type="STRING" id="89065.SAMN05216605_101572"/>
<dbReference type="InterPro" id="IPR020846">
    <property type="entry name" value="MFS_dom"/>
</dbReference>
<dbReference type="Pfam" id="PF07690">
    <property type="entry name" value="MFS_1"/>
    <property type="match status" value="1"/>
</dbReference>
<dbReference type="AlphaFoldDB" id="A0A1G7SV14"/>
<keyword evidence="12" id="KW-1185">Reference proteome</keyword>
<feature type="transmembrane region" description="Helical" evidence="9">
    <location>
        <begin position="51"/>
        <end position="71"/>
    </location>
</feature>
<keyword evidence="2" id="KW-0813">Transport</keyword>
<keyword evidence="4" id="KW-0997">Cell inner membrane</keyword>
<dbReference type="Proteomes" id="UP000182894">
    <property type="component" value="Unassembled WGS sequence"/>
</dbReference>
<evidence type="ECO:0000256" key="2">
    <source>
        <dbReference type="ARBA" id="ARBA00022448"/>
    </source>
</evidence>
<proteinExistence type="inferred from homology"/>
<evidence type="ECO:0000256" key="3">
    <source>
        <dbReference type="ARBA" id="ARBA00022475"/>
    </source>
</evidence>
<comment type="similarity">
    <text evidence="8">Belongs to the major facilitator superfamily. Phthalate permease family.</text>
</comment>
<reference evidence="12" key="1">
    <citation type="submission" date="2016-10" db="EMBL/GenBank/DDBJ databases">
        <authorList>
            <person name="Varghese N."/>
            <person name="Submissions S."/>
        </authorList>
    </citation>
    <scope>NUCLEOTIDE SEQUENCE [LARGE SCALE GENOMIC DNA]</scope>
    <source>
        <strain evidence="12">ATCC 700689</strain>
    </source>
</reference>
<dbReference type="FunFam" id="1.20.1250.20:FF:000006">
    <property type="entry name" value="MFS transporter"/>
    <property type="match status" value="1"/>
</dbReference>
<evidence type="ECO:0000259" key="10">
    <source>
        <dbReference type="PROSITE" id="PS50850"/>
    </source>
</evidence>
<feature type="transmembrane region" description="Helical" evidence="9">
    <location>
        <begin position="342"/>
        <end position="364"/>
    </location>
</feature>
<dbReference type="SUPFAM" id="SSF103473">
    <property type="entry name" value="MFS general substrate transporter"/>
    <property type="match status" value="1"/>
</dbReference>
<evidence type="ECO:0000256" key="5">
    <source>
        <dbReference type="ARBA" id="ARBA00022692"/>
    </source>
</evidence>
<evidence type="ECO:0000313" key="11">
    <source>
        <dbReference type="EMBL" id="SDG26875.1"/>
    </source>
</evidence>
<dbReference type="RefSeq" id="WP_074749979.1">
    <property type="nucleotide sequence ID" value="NZ_FNCO01000001.1"/>
</dbReference>
<gene>
    <name evidence="11" type="ORF">SAMN05216605_101572</name>
</gene>
<evidence type="ECO:0000256" key="8">
    <source>
        <dbReference type="ARBA" id="ARBA00038514"/>
    </source>
</evidence>
<accession>A0A1G7SV14</accession>
<dbReference type="CDD" id="cd17319">
    <property type="entry name" value="MFS_ExuT_GudP_like"/>
    <property type="match status" value="1"/>
</dbReference>
<dbReference type="GO" id="GO:0022857">
    <property type="term" value="F:transmembrane transporter activity"/>
    <property type="evidence" value="ECO:0007669"/>
    <property type="project" value="InterPro"/>
</dbReference>
<feature type="domain" description="Major facilitator superfamily (MFS) profile" evidence="10">
    <location>
        <begin position="12"/>
        <end position="430"/>
    </location>
</feature>
<evidence type="ECO:0000256" key="4">
    <source>
        <dbReference type="ARBA" id="ARBA00022519"/>
    </source>
</evidence>
<dbReference type="InterPro" id="IPR050382">
    <property type="entry name" value="MFS_Na/Anion_cotransporter"/>
</dbReference>
<dbReference type="InterPro" id="IPR036259">
    <property type="entry name" value="MFS_trans_sf"/>
</dbReference>
<organism evidence="11 12">
    <name type="scientific">Pseudomonas abietaniphila</name>
    <dbReference type="NCBI Taxonomy" id="89065"/>
    <lineage>
        <taxon>Bacteria</taxon>
        <taxon>Pseudomonadati</taxon>
        <taxon>Pseudomonadota</taxon>
        <taxon>Gammaproteobacteria</taxon>
        <taxon>Pseudomonadales</taxon>
        <taxon>Pseudomonadaceae</taxon>
        <taxon>Pseudomonas</taxon>
    </lineage>
</organism>
<protein>
    <submittedName>
        <fullName evidence="11">MFS transporter, ACS family, glucarate transporter</fullName>
    </submittedName>
</protein>
<feature type="transmembrane region" description="Helical" evidence="9">
    <location>
        <begin position="282"/>
        <end position="306"/>
    </location>
</feature>
<dbReference type="GO" id="GO:0005975">
    <property type="term" value="P:carbohydrate metabolic process"/>
    <property type="evidence" value="ECO:0007669"/>
    <property type="project" value="UniProtKB-ARBA"/>
</dbReference>
<feature type="transmembrane region" description="Helical" evidence="9">
    <location>
        <begin position="83"/>
        <end position="111"/>
    </location>
</feature>
<dbReference type="EMBL" id="FNCO01000001">
    <property type="protein sequence ID" value="SDG26875.1"/>
    <property type="molecule type" value="Genomic_DNA"/>
</dbReference>
<dbReference type="PIRSF" id="PIRSF002808">
    <property type="entry name" value="Hexose_phosphate_transp"/>
    <property type="match status" value="1"/>
</dbReference>
<dbReference type="OrthoDB" id="9771451at2"/>